<keyword evidence="1" id="KW-0808">Transferase</keyword>
<dbReference type="Proteomes" id="UP000829476">
    <property type="component" value="Chromosome"/>
</dbReference>
<accession>A0ABY3YPL4</accession>
<evidence type="ECO:0000313" key="5">
    <source>
        <dbReference type="Proteomes" id="UP000829476"/>
    </source>
</evidence>
<evidence type="ECO:0000256" key="2">
    <source>
        <dbReference type="ARBA" id="ARBA00023315"/>
    </source>
</evidence>
<protein>
    <submittedName>
        <fullName evidence="4">GNAT family N-acetyltransferase</fullName>
    </submittedName>
</protein>
<dbReference type="PROSITE" id="PS51186">
    <property type="entry name" value="GNAT"/>
    <property type="match status" value="1"/>
</dbReference>
<evidence type="ECO:0000256" key="1">
    <source>
        <dbReference type="ARBA" id="ARBA00022679"/>
    </source>
</evidence>
<organism evidence="4 5">
    <name type="scientific">Zhouia spongiae</name>
    <dbReference type="NCBI Taxonomy" id="2202721"/>
    <lineage>
        <taxon>Bacteria</taxon>
        <taxon>Pseudomonadati</taxon>
        <taxon>Bacteroidota</taxon>
        <taxon>Flavobacteriia</taxon>
        <taxon>Flavobacteriales</taxon>
        <taxon>Flavobacteriaceae</taxon>
        <taxon>Zhouia</taxon>
    </lineage>
</organism>
<evidence type="ECO:0000313" key="4">
    <source>
        <dbReference type="EMBL" id="UNY99078.1"/>
    </source>
</evidence>
<proteinExistence type="predicted"/>
<evidence type="ECO:0000259" key="3">
    <source>
        <dbReference type="PROSITE" id="PS51186"/>
    </source>
</evidence>
<feature type="domain" description="N-acetyltransferase" evidence="3">
    <location>
        <begin position="8"/>
        <end position="179"/>
    </location>
</feature>
<gene>
    <name evidence="4" type="ORF">MQE36_01720</name>
</gene>
<dbReference type="PANTHER" id="PTHR43420">
    <property type="entry name" value="ACETYLTRANSFERASE"/>
    <property type="match status" value="1"/>
</dbReference>
<dbReference type="Pfam" id="PF00583">
    <property type="entry name" value="Acetyltransf_1"/>
    <property type="match status" value="1"/>
</dbReference>
<dbReference type="InterPro" id="IPR000182">
    <property type="entry name" value="GNAT_dom"/>
</dbReference>
<sequence>MERITSDLMLSPLQPKDHGQLFILMKQIYPPVYKHLWHDGGVAYVDSLYSKINFEKEVSDPLSKYYFIFYMGMPVGILRILINERPPGISSPDCIKLQRIYLAPSVQGKGIGKKLIQWAEKEFSHDKETTLWLETMSTQKAAVSFYEKTGFKIIGHFTFDSESMKGQYREMVIMAKNIAKE</sequence>
<dbReference type="RefSeq" id="WP_242937478.1">
    <property type="nucleotide sequence ID" value="NZ_CP094326.1"/>
</dbReference>
<reference evidence="4 5" key="1">
    <citation type="journal article" date="2018" name="Int. J. Syst. Evol. Microbiol.">
        <title>Zhouia spongiae sp. nov., isolated from a marine sponge.</title>
        <authorList>
            <person name="Zhuang L."/>
            <person name="Lin B."/>
            <person name="Qin F."/>
            <person name="Luo L."/>
        </authorList>
    </citation>
    <scope>NUCLEOTIDE SEQUENCE [LARGE SCALE GENOMIC DNA]</scope>
    <source>
        <strain evidence="4 5">HN-Y44</strain>
    </source>
</reference>
<dbReference type="CDD" id="cd04301">
    <property type="entry name" value="NAT_SF"/>
    <property type="match status" value="1"/>
</dbReference>
<dbReference type="PANTHER" id="PTHR43420:SF47">
    <property type="entry name" value="N-ACETYLTRANSFERASE DOMAIN-CONTAINING PROTEIN"/>
    <property type="match status" value="1"/>
</dbReference>
<dbReference type="SUPFAM" id="SSF55729">
    <property type="entry name" value="Acyl-CoA N-acyltransferases (Nat)"/>
    <property type="match status" value="1"/>
</dbReference>
<keyword evidence="2" id="KW-0012">Acyltransferase</keyword>
<dbReference type="InterPro" id="IPR016181">
    <property type="entry name" value="Acyl_CoA_acyltransferase"/>
</dbReference>
<dbReference type="InterPro" id="IPR050680">
    <property type="entry name" value="YpeA/RimI_acetyltransf"/>
</dbReference>
<keyword evidence="5" id="KW-1185">Reference proteome</keyword>
<dbReference type="EMBL" id="CP094326">
    <property type="protein sequence ID" value="UNY99078.1"/>
    <property type="molecule type" value="Genomic_DNA"/>
</dbReference>
<name>A0ABY3YPL4_9FLAO</name>
<dbReference type="Gene3D" id="3.40.630.30">
    <property type="match status" value="1"/>
</dbReference>